<evidence type="ECO:0000256" key="2">
    <source>
        <dbReference type="SAM" id="MobiDB-lite"/>
    </source>
</evidence>
<dbReference type="Pfam" id="PF14846">
    <property type="entry name" value="DUF4485"/>
    <property type="match status" value="1"/>
</dbReference>
<feature type="coiled-coil region" evidence="1">
    <location>
        <begin position="454"/>
        <end position="571"/>
    </location>
</feature>
<protein>
    <recommendedName>
        <fullName evidence="3">DUF4485 domain-containing protein</fullName>
    </recommendedName>
</protein>
<feature type="coiled-coil region" evidence="1">
    <location>
        <begin position="246"/>
        <end position="287"/>
    </location>
</feature>
<evidence type="ECO:0000256" key="1">
    <source>
        <dbReference type="SAM" id="Coils"/>
    </source>
</evidence>
<dbReference type="InterPro" id="IPR055310">
    <property type="entry name" value="CEP112"/>
</dbReference>
<feature type="coiled-coil region" evidence="1">
    <location>
        <begin position="602"/>
        <end position="850"/>
    </location>
</feature>
<sequence length="910" mass="106855">MVHFQPIVYYRDMMSSEEDSLEKLDSEFDHYLVDMKPFVLRLPDKSERQRCALWIKKLCDPVASGSGLMGRKNRNAYARLLLHMLRKGVLEGPFTYKPEAGSLKTLPTYMSVYYDEPLASRSQAQSAALLPDWVSGELDRDDAWPLMLKDSSPPHPNSNRRNLFSHKSPTRPLSSSPVKPNAKEDKRDERIRRPSSDDSDLEARLNSWNLGTEMRIKVLEAKYQEEKLKLQQRHDADVQKILHRKNGEIEELKNLHRSKLKEAEETVRALEKKVQSLLRESQVIRQSKDKQIAELKKMLDQSADSQKNEWEKKLHTVMAQMEQEKFELQKKHTDNIQELLEDTNQRLAKMEAEYGTQARATEQTVRDLEARVKQLSVEVENGNLLRQKVTQEKAELEIHIAAISAELQEANCRNMTLQREKDLQSEEHEDAVQKLQAKHDADLNHFQQEHALSAAKATEVIEDLEQMVARLKQQLRDSEHQRQKQLRELENKLQHEIMDLQHTSDKKVQSLQAELEKERTEARKKSMKLEEALREKEDHICHLRESQRQQVQQAESALESFKKQVELSSEKAYADMKQQMEKVDADLTRSKSLREKQTKEFGHQLEELQQKYEQQIMELKLQHEQERTHLLQQHNTEKDSLVQDHQREIASLEKQARSAMAQHQTQTQEWRKRDAQTISELESQVHSLREELLAAHTQRKQQLSELGLLCEEERQRAVQEQEVALSRVRAEMERVRQDLERTHTAERELAQEKANSRLKQIEKEYTQKLAKSAQTMAELQTTLFSIKEESKQTQQALEHQLQEARTHWDEERRQLSRDADRVNKALQERVESLQRQLRAAEKKLMSRELETQEQITRIRQEYELKIKGLMPAELRQELEDTITSLKSQVSFLQKKACVLQEDLDACRSRR</sequence>
<evidence type="ECO:0000313" key="5">
    <source>
        <dbReference type="Proteomes" id="UP000824219"/>
    </source>
</evidence>
<keyword evidence="5" id="KW-1185">Reference proteome</keyword>
<feature type="domain" description="DUF4485" evidence="3">
    <location>
        <begin position="24"/>
        <end position="109"/>
    </location>
</feature>
<dbReference type="EMBL" id="JAHKSW010000002">
    <property type="protein sequence ID" value="KAG7335116.1"/>
    <property type="molecule type" value="Genomic_DNA"/>
</dbReference>
<accession>A0A9D3P6U9</accession>
<proteinExistence type="predicted"/>
<comment type="caution">
    <text evidence="4">The sequence shown here is derived from an EMBL/GenBank/DDBJ whole genome shotgun (WGS) entry which is preliminary data.</text>
</comment>
<evidence type="ECO:0000313" key="4">
    <source>
        <dbReference type="EMBL" id="KAG7335116.1"/>
    </source>
</evidence>
<reference evidence="4 5" key="1">
    <citation type="submission" date="2021-06" db="EMBL/GenBank/DDBJ databases">
        <title>Chromosome-level genome assembly of the red-tail catfish (Hemibagrus wyckioides).</title>
        <authorList>
            <person name="Shao F."/>
        </authorList>
    </citation>
    <scope>NUCLEOTIDE SEQUENCE [LARGE SCALE GENOMIC DNA]</scope>
    <source>
        <strain evidence="4">EC202008001</strain>
        <tissue evidence="4">Blood</tissue>
    </source>
</reference>
<organism evidence="4 5">
    <name type="scientific">Hemibagrus wyckioides</name>
    <dbReference type="NCBI Taxonomy" id="337641"/>
    <lineage>
        <taxon>Eukaryota</taxon>
        <taxon>Metazoa</taxon>
        <taxon>Chordata</taxon>
        <taxon>Craniata</taxon>
        <taxon>Vertebrata</taxon>
        <taxon>Euteleostomi</taxon>
        <taxon>Actinopterygii</taxon>
        <taxon>Neopterygii</taxon>
        <taxon>Teleostei</taxon>
        <taxon>Ostariophysi</taxon>
        <taxon>Siluriformes</taxon>
        <taxon>Bagridae</taxon>
        <taxon>Hemibagrus</taxon>
    </lineage>
</organism>
<evidence type="ECO:0000259" key="3">
    <source>
        <dbReference type="Pfam" id="PF14846"/>
    </source>
</evidence>
<feature type="compositionally biased region" description="Polar residues" evidence="2">
    <location>
        <begin position="157"/>
        <end position="178"/>
    </location>
</feature>
<keyword evidence="1" id="KW-0175">Coiled coil</keyword>
<dbReference type="PANTHER" id="PTHR18871:SF2">
    <property type="entry name" value="CENTROSOMAL PROTEIN OF 112 KDA"/>
    <property type="match status" value="1"/>
</dbReference>
<feature type="coiled-coil region" evidence="1">
    <location>
        <begin position="333"/>
        <end position="427"/>
    </location>
</feature>
<feature type="compositionally biased region" description="Basic and acidic residues" evidence="2">
    <location>
        <begin position="181"/>
        <end position="196"/>
    </location>
</feature>
<dbReference type="InterPro" id="IPR027831">
    <property type="entry name" value="DUF4485"/>
</dbReference>
<dbReference type="AlphaFoldDB" id="A0A9D3P6U9"/>
<feature type="region of interest" description="Disordered" evidence="2">
    <location>
        <begin position="145"/>
        <end position="201"/>
    </location>
</feature>
<gene>
    <name evidence="4" type="ORF">KOW79_001712</name>
</gene>
<dbReference type="PANTHER" id="PTHR18871">
    <property type="entry name" value="CENTROSOMAL PROTEIN OF 112 KDA"/>
    <property type="match status" value="1"/>
</dbReference>
<dbReference type="OrthoDB" id="78101at2759"/>
<dbReference type="Proteomes" id="UP000824219">
    <property type="component" value="Linkage Group LG02"/>
</dbReference>
<name>A0A9D3P6U9_9TELE</name>